<dbReference type="SMART" id="SM00219">
    <property type="entry name" value="TyrKc"/>
    <property type="match status" value="1"/>
</dbReference>
<keyword evidence="27" id="KW-0234">DNA repair</keyword>
<comment type="catalytic activity">
    <reaction evidence="32 36">
        <text>L-tyrosyl-[protein] + ATP = O-phospho-L-tyrosyl-[protein] + ADP + H(+)</text>
        <dbReference type="Rhea" id="RHEA:10596"/>
        <dbReference type="Rhea" id="RHEA-COMP:10136"/>
        <dbReference type="Rhea" id="RHEA-COMP:20101"/>
        <dbReference type="ChEBI" id="CHEBI:15378"/>
        <dbReference type="ChEBI" id="CHEBI:30616"/>
        <dbReference type="ChEBI" id="CHEBI:46858"/>
        <dbReference type="ChEBI" id="CHEBI:61978"/>
        <dbReference type="ChEBI" id="CHEBI:456216"/>
        <dbReference type="EC" id="2.7.10.2"/>
    </reaction>
</comment>
<evidence type="ECO:0000256" key="12">
    <source>
        <dbReference type="ARBA" id="ARBA00022707"/>
    </source>
</evidence>
<dbReference type="PROSITE" id="PS50011">
    <property type="entry name" value="PROTEIN_KINASE_DOM"/>
    <property type="match status" value="1"/>
</dbReference>
<dbReference type="GO" id="GO:0043065">
    <property type="term" value="P:positive regulation of apoptotic process"/>
    <property type="evidence" value="ECO:0007669"/>
    <property type="project" value="UniProtKB-ARBA"/>
</dbReference>
<dbReference type="InterPro" id="IPR036860">
    <property type="entry name" value="SH2_dom_sf"/>
</dbReference>
<dbReference type="GO" id="GO:0006909">
    <property type="term" value="P:phagocytosis"/>
    <property type="evidence" value="ECO:0007669"/>
    <property type="project" value="UniProtKB-ARBA"/>
</dbReference>
<feature type="binding site" evidence="35">
    <location>
        <position position="273"/>
    </location>
    <ligand>
        <name>ATP</name>
        <dbReference type="ChEBI" id="CHEBI:30616"/>
    </ligand>
</feature>
<dbReference type="PRINTS" id="PR00401">
    <property type="entry name" value="SH2DOMAIN"/>
</dbReference>
<dbReference type="Proteomes" id="UP000504639">
    <property type="component" value="Chromosome 19"/>
</dbReference>
<evidence type="ECO:0000256" key="18">
    <source>
        <dbReference type="ARBA" id="ARBA00022842"/>
    </source>
</evidence>
<evidence type="ECO:0000256" key="33">
    <source>
        <dbReference type="PROSITE-ProRule" id="PRU00191"/>
    </source>
</evidence>
<dbReference type="SUPFAM" id="SSF50044">
    <property type="entry name" value="SH3-domain"/>
    <property type="match status" value="1"/>
</dbReference>
<dbReference type="EC" id="2.7.10.2" evidence="36"/>
<evidence type="ECO:0000256" key="22">
    <source>
        <dbReference type="ARBA" id="ARBA00022999"/>
    </source>
</evidence>
<evidence type="ECO:0000256" key="21">
    <source>
        <dbReference type="ARBA" id="ARBA00022990"/>
    </source>
</evidence>
<dbReference type="InterPro" id="IPR011009">
    <property type="entry name" value="Kinase-like_dom_sf"/>
</dbReference>
<dbReference type="GO" id="GO:0000287">
    <property type="term" value="F:magnesium ion binding"/>
    <property type="evidence" value="ECO:0007669"/>
    <property type="project" value="UniProtKB-ARBA"/>
</dbReference>
<evidence type="ECO:0000256" key="20">
    <source>
        <dbReference type="ARBA" id="ARBA00022889"/>
    </source>
</evidence>
<dbReference type="GO" id="GO:0002429">
    <property type="term" value="P:immune response-activating cell surface receptor signaling pathway"/>
    <property type="evidence" value="ECO:0007669"/>
    <property type="project" value="UniProtKB-ARBA"/>
</dbReference>
<dbReference type="FunFam" id="1.10.510.10:FF:002964">
    <property type="entry name" value="Tyrosine-protein kinase"/>
    <property type="match status" value="1"/>
</dbReference>
<evidence type="ECO:0000259" key="39">
    <source>
        <dbReference type="PROSITE" id="PS50002"/>
    </source>
</evidence>
<keyword evidence="8" id="KW-0597">Phosphoprotein</keyword>
<keyword evidence="22 33" id="KW-0727">SH2 domain</keyword>
<dbReference type="GO" id="GO:0010557">
    <property type="term" value="P:positive regulation of macromolecule biosynthetic process"/>
    <property type="evidence" value="ECO:0007669"/>
    <property type="project" value="UniProtKB-ARBA"/>
</dbReference>
<dbReference type="CTD" id="25"/>
<dbReference type="Pfam" id="PF00018">
    <property type="entry name" value="SH3_1"/>
    <property type="match status" value="1"/>
</dbReference>
<feature type="compositionally biased region" description="Polar residues" evidence="37">
    <location>
        <begin position="840"/>
        <end position="850"/>
    </location>
</feature>
<evidence type="ECO:0000256" key="34">
    <source>
        <dbReference type="PROSITE-ProRule" id="PRU00192"/>
    </source>
</evidence>
<dbReference type="FunFam" id="3.30.505.10:FF:000004">
    <property type="entry name" value="Tyrosine-protein kinase"/>
    <property type="match status" value="1"/>
</dbReference>
<keyword evidence="18" id="KW-0460">Magnesium</keyword>
<keyword evidence="15" id="KW-0227">DNA damage</keyword>
<dbReference type="GeneID" id="116496816"/>
<feature type="domain" description="SH3" evidence="39">
    <location>
        <begin position="63"/>
        <end position="123"/>
    </location>
</feature>
<evidence type="ECO:0000256" key="5">
    <source>
        <dbReference type="ARBA" id="ARBA00022443"/>
    </source>
</evidence>
<evidence type="ECO:0000256" key="19">
    <source>
        <dbReference type="ARBA" id="ARBA00022843"/>
    </source>
</evidence>
<dbReference type="InterPro" id="IPR000980">
    <property type="entry name" value="SH2"/>
</dbReference>
<dbReference type="Pfam" id="PF08919">
    <property type="entry name" value="F_actin_bind"/>
    <property type="match status" value="1"/>
</dbReference>
<evidence type="ECO:0000256" key="7">
    <source>
        <dbReference type="ARBA" id="ARBA00022490"/>
    </source>
</evidence>
<feature type="domain" description="Protein kinase" evidence="40">
    <location>
        <begin position="244"/>
        <end position="495"/>
    </location>
</feature>
<sequence length="1126" mass="122807">MKMLEICLKLVGCKSKKGLSSSSSCYLEEALQRPVVSDFEPQGLSEAARWNSKENLLSCPSENDPHLFVALYDFVASGDNTLSITKGEKLRVLGYNHNGEWCEAQTKNGQGWVPSNYITPVNSLEKHSWYHGPVSRNAAEYLLSSGINGSFLVRESESSPGQRSISLRYEGRVYHYRINTASDGKLYVSSESRFNTLAELVHHHSTVADGLITTLHYPAPKRNKPTIYGVSPNYDKWEIERTDITMKHKLGGGQYGEVYEGVWKKYSLTVAVKTLKEDTMEVEEFLKEAAVMKEIKHPNLVQLLGVCTREPPFYIITEFMTYGNLLDYLRECNRQEVNAVVLLYMATQISSAMEYLEKKNFIHRDLAARNCLVGENHLVKVADFGLSRLMTGDTYTAHAGAKFPIKWTAPESLAYNKFSIKSDVWAFGVLLWEIATYGMSPYPGIDLSQVYELLEKDYRMERPEGCPEKVYELMRACWQWSPSDRPSFAEIHQAFETMFQESSISDEVEKELGKKGMRSVVSNFLQAPELPTKTRTSRRAAESKDANEGLETAHARGQGECDPLDHEPAISPLLPRKERVALESSLNEDERLLPKDKKPNLFSALIKKKKKTAPTPPKRSSSFREMDGHSDRRAGGEEEGRDAGNGAFTAPPADAGDPSKFQGPSNGAGVTNGVVAGNSGFLSPHLRKKSSTMSISRGVAGEEESSSNSSKRFLRSCSASCVPHGAKDTEWKSVTLPRDLQSTGRQFDSSTFGGHKSEKPALPRKRANEAKTDVAVRGTVTPPPRLLKKNEETGDDVFKDVESSPGSSPPTLTPKLGRRQPAAPPSSSVLHKDDGVKSSALGTTVTTDQGSAAKPNSAGFAGANKASEEPRLRRLKQTSESAGKDKGKLAKLKPAPPLPLSSSSVGKAGKVAHSPSHEAAADAVSGPKSKQSTQVADAASGDALKQNQPGEGVKKLGIPSVPKPQSSTKLLLSTATPAASSSSVPSAPGGEQPSSTAFIPLISTRVSLRKTRQPPERIASGTITKGVVLESTEALRLAISKNSEQMASHSTVLEAGKNLYTFCVSYVDSIQQMRNKFAFREAINKLENNLRELQICPATAGSGPAATQDFSKLLSSVKEISDIVQR</sequence>
<dbReference type="GO" id="GO:0003779">
    <property type="term" value="F:actin binding"/>
    <property type="evidence" value="ECO:0007669"/>
    <property type="project" value="UniProtKB-ARBA"/>
</dbReference>
<dbReference type="Pfam" id="PF07714">
    <property type="entry name" value="PK_Tyr_Ser-Thr"/>
    <property type="match status" value="1"/>
</dbReference>
<reference evidence="42" key="1">
    <citation type="submission" date="2025-08" db="UniProtKB">
        <authorList>
            <consortium name="RefSeq"/>
        </authorList>
    </citation>
    <scope>IDENTIFICATION</scope>
    <source>
        <tissue evidence="42">Lung</tissue>
    </source>
</reference>
<dbReference type="GO" id="GO:0045595">
    <property type="term" value="P:regulation of cell differentiation"/>
    <property type="evidence" value="ECO:0007669"/>
    <property type="project" value="UniProtKB-ARBA"/>
</dbReference>
<keyword evidence="29" id="KW-0206">Cytoskeleton</keyword>
<evidence type="ECO:0000256" key="9">
    <source>
        <dbReference type="ARBA" id="ARBA00022583"/>
    </source>
</evidence>
<dbReference type="GO" id="GO:1901701">
    <property type="term" value="P:cellular response to oxygen-containing compound"/>
    <property type="evidence" value="ECO:0007669"/>
    <property type="project" value="UniProtKB-ARBA"/>
</dbReference>
<dbReference type="RefSeq" id="XP_032056047.1">
    <property type="nucleotide sequence ID" value="XM_032200156.1"/>
</dbReference>
<organism evidence="41 42">
    <name type="scientific">Aythya fuligula</name>
    <name type="common">Tufted duck</name>
    <name type="synonym">Anas fuligula</name>
    <dbReference type="NCBI Taxonomy" id="219594"/>
    <lineage>
        <taxon>Eukaryota</taxon>
        <taxon>Metazoa</taxon>
        <taxon>Chordata</taxon>
        <taxon>Craniata</taxon>
        <taxon>Vertebrata</taxon>
        <taxon>Euteleostomi</taxon>
        <taxon>Archelosauria</taxon>
        <taxon>Archosauria</taxon>
        <taxon>Dinosauria</taxon>
        <taxon>Saurischia</taxon>
        <taxon>Theropoda</taxon>
        <taxon>Coelurosauria</taxon>
        <taxon>Aves</taxon>
        <taxon>Neognathae</taxon>
        <taxon>Galloanserae</taxon>
        <taxon>Anseriformes</taxon>
        <taxon>Anatidae</taxon>
        <taxon>Aythyinae</taxon>
        <taxon>Aythya</taxon>
    </lineage>
</organism>
<dbReference type="Gene3D" id="1.20.120.330">
    <property type="entry name" value="Nucleotidyltransferases domain 2"/>
    <property type="match status" value="1"/>
</dbReference>
<feature type="region of interest" description="Disordered" evidence="37">
    <location>
        <begin position="525"/>
        <end position="576"/>
    </location>
</feature>
<keyword evidence="24" id="KW-0238">DNA-binding</keyword>
<dbReference type="GO" id="GO:0015629">
    <property type="term" value="C:actin cytoskeleton"/>
    <property type="evidence" value="ECO:0007669"/>
    <property type="project" value="UniProtKB-ARBA"/>
</dbReference>
<dbReference type="GO" id="GO:0004715">
    <property type="term" value="F:non-membrane spanning protein tyrosine kinase activity"/>
    <property type="evidence" value="ECO:0007669"/>
    <property type="project" value="UniProtKB-EC"/>
</dbReference>
<dbReference type="GO" id="GO:0035556">
    <property type="term" value="P:intracellular signal transduction"/>
    <property type="evidence" value="ECO:0007669"/>
    <property type="project" value="UniProtKB-ARBA"/>
</dbReference>
<keyword evidence="12" id="KW-0519">Myristate</keyword>
<keyword evidence="25" id="KW-0496">Mitochondrion</keyword>
<evidence type="ECO:0000256" key="27">
    <source>
        <dbReference type="ARBA" id="ARBA00023204"/>
    </source>
</evidence>
<feature type="compositionally biased region" description="Low complexity" evidence="37">
    <location>
        <begin position="966"/>
        <end position="988"/>
    </location>
</feature>
<dbReference type="PROSITE" id="PS00109">
    <property type="entry name" value="PROTEIN_KINASE_TYR"/>
    <property type="match status" value="1"/>
</dbReference>
<dbReference type="GO" id="GO:0005739">
    <property type="term" value="C:mitochondrion"/>
    <property type="evidence" value="ECO:0007669"/>
    <property type="project" value="UniProtKB-SubCell"/>
</dbReference>
<keyword evidence="31" id="KW-0449">Lipoprotein</keyword>
<keyword evidence="11" id="KW-0053">Apoptosis</keyword>
<evidence type="ECO:0000256" key="8">
    <source>
        <dbReference type="ARBA" id="ARBA00022553"/>
    </source>
</evidence>
<dbReference type="GO" id="GO:0051726">
    <property type="term" value="P:regulation of cell cycle"/>
    <property type="evidence" value="ECO:0007669"/>
    <property type="project" value="UniProtKB-ARBA"/>
</dbReference>
<dbReference type="GO" id="GO:0038191">
    <property type="term" value="F:neuropilin binding"/>
    <property type="evidence" value="ECO:0007669"/>
    <property type="project" value="UniProtKB-ARBA"/>
</dbReference>
<dbReference type="CDD" id="cd05052">
    <property type="entry name" value="PTKc_Abl"/>
    <property type="match status" value="1"/>
</dbReference>
<feature type="region of interest" description="Disordered" evidence="37">
    <location>
        <begin position="605"/>
        <end position="996"/>
    </location>
</feature>
<evidence type="ECO:0000256" key="11">
    <source>
        <dbReference type="ARBA" id="ARBA00022703"/>
    </source>
</evidence>
<keyword evidence="20" id="KW-0130">Cell adhesion</keyword>
<feature type="compositionally biased region" description="Basic and acidic residues" evidence="37">
    <location>
        <begin position="755"/>
        <end position="774"/>
    </location>
</feature>
<evidence type="ECO:0000256" key="3">
    <source>
        <dbReference type="ARBA" id="ARBA00004173"/>
    </source>
</evidence>
<keyword evidence="19" id="KW-0832">Ubl conjugation</keyword>
<evidence type="ECO:0000256" key="2">
    <source>
        <dbReference type="ARBA" id="ARBA00004123"/>
    </source>
</evidence>
<feature type="compositionally biased region" description="Polar residues" evidence="37">
    <location>
        <begin position="740"/>
        <end position="752"/>
    </location>
</feature>
<evidence type="ECO:0000256" key="17">
    <source>
        <dbReference type="ARBA" id="ARBA00022840"/>
    </source>
</evidence>
<dbReference type="InterPro" id="IPR020635">
    <property type="entry name" value="Tyr_kinase_cat_dom"/>
</dbReference>
<keyword evidence="10 36" id="KW-0808">Transferase</keyword>
<protein>
    <recommendedName>
        <fullName evidence="36">Tyrosine-protein kinase</fullName>
        <ecNumber evidence="36">2.7.10.2</ecNumber>
    </recommendedName>
</protein>
<dbReference type="GO" id="GO:0006915">
    <property type="term" value="P:apoptotic process"/>
    <property type="evidence" value="ECO:0007669"/>
    <property type="project" value="UniProtKB-KW"/>
</dbReference>
<dbReference type="InterPro" id="IPR000719">
    <property type="entry name" value="Prot_kinase_dom"/>
</dbReference>
<accession>A0A6J3E2E4</accession>
<evidence type="ECO:0000256" key="4">
    <source>
        <dbReference type="ARBA" id="ARBA00004245"/>
    </source>
</evidence>
<dbReference type="GO" id="GO:0006914">
    <property type="term" value="P:autophagy"/>
    <property type="evidence" value="ECO:0007669"/>
    <property type="project" value="UniProtKB-KW"/>
</dbReference>
<dbReference type="Gene3D" id="2.30.30.40">
    <property type="entry name" value="SH3 Domains"/>
    <property type="match status" value="1"/>
</dbReference>
<dbReference type="GO" id="GO:0010595">
    <property type="term" value="P:positive regulation of endothelial cell migration"/>
    <property type="evidence" value="ECO:0007669"/>
    <property type="project" value="UniProtKB-ARBA"/>
</dbReference>
<evidence type="ECO:0000313" key="41">
    <source>
        <dbReference type="Proteomes" id="UP000504639"/>
    </source>
</evidence>
<dbReference type="GO" id="GO:0019904">
    <property type="term" value="F:protein domain specific binding"/>
    <property type="evidence" value="ECO:0007669"/>
    <property type="project" value="UniProtKB-ARBA"/>
</dbReference>
<dbReference type="Gene3D" id="3.30.505.10">
    <property type="entry name" value="SH2 domain"/>
    <property type="match status" value="1"/>
</dbReference>
<dbReference type="InterPro" id="IPR036028">
    <property type="entry name" value="SH3-like_dom_sf"/>
</dbReference>
<evidence type="ECO:0000256" key="24">
    <source>
        <dbReference type="ARBA" id="ARBA00023125"/>
    </source>
</evidence>
<dbReference type="Gene3D" id="3.30.200.20">
    <property type="entry name" value="Phosphorylase Kinase, domain 1"/>
    <property type="match status" value="1"/>
</dbReference>
<feature type="compositionally biased region" description="Basic and acidic residues" evidence="37">
    <location>
        <begin position="539"/>
        <end position="568"/>
    </location>
</feature>
<evidence type="ECO:0000256" key="35">
    <source>
        <dbReference type="PROSITE-ProRule" id="PRU10141"/>
    </source>
</evidence>
<evidence type="ECO:0000256" key="1">
    <source>
        <dbReference type="ARBA" id="ARBA00001946"/>
    </source>
</evidence>
<evidence type="ECO:0000256" key="25">
    <source>
        <dbReference type="ARBA" id="ARBA00023128"/>
    </source>
</evidence>
<dbReference type="GO" id="GO:0030145">
    <property type="term" value="F:manganese ion binding"/>
    <property type="evidence" value="ECO:0007669"/>
    <property type="project" value="UniProtKB-ARBA"/>
</dbReference>
<feature type="compositionally biased region" description="Basic and acidic residues" evidence="37">
    <location>
        <begin position="788"/>
        <end position="802"/>
    </location>
</feature>
<dbReference type="Gene3D" id="1.10.510.10">
    <property type="entry name" value="Transferase(Phosphotransferase) domain 1"/>
    <property type="match status" value="1"/>
</dbReference>
<dbReference type="GO" id="GO:1902531">
    <property type="term" value="P:regulation of intracellular signal transduction"/>
    <property type="evidence" value="ECO:0007669"/>
    <property type="project" value="UniProtKB-ARBA"/>
</dbReference>
<proteinExistence type="inferred from homology"/>
<keyword evidence="9" id="KW-0254">Endocytosis</keyword>
<evidence type="ECO:0000256" key="10">
    <source>
        <dbReference type="ARBA" id="ARBA00022679"/>
    </source>
</evidence>
<keyword evidence="41" id="KW-1185">Reference proteome</keyword>
<evidence type="ECO:0000256" key="28">
    <source>
        <dbReference type="ARBA" id="ARBA00023211"/>
    </source>
</evidence>
<dbReference type="GO" id="GO:0007155">
    <property type="term" value="P:cell adhesion"/>
    <property type="evidence" value="ECO:0007669"/>
    <property type="project" value="UniProtKB-KW"/>
</dbReference>
<dbReference type="InterPro" id="IPR050198">
    <property type="entry name" value="Non-receptor_tyrosine_kinases"/>
</dbReference>
<evidence type="ECO:0000256" key="16">
    <source>
        <dbReference type="ARBA" id="ARBA00022777"/>
    </source>
</evidence>
<dbReference type="GO" id="GO:0005634">
    <property type="term" value="C:nucleus"/>
    <property type="evidence" value="ECO:0007669"/>
    <property type="project" value="UniProtKB-SubCell"/>
</dbReference>
<dbReference type="GO" id="GO:0051049">
    <property type="term" value="P:regulation of transport"/>
    <property type="evidence" value="ECO:0007669"/>
    <property type="project" value="UniProtKB-ARBA"/>
</dbReference>
<dbReference type="GO" id="GO:0045785">
    <property type="term" value="P:positive regulation of cell adhesion"/>
    <property type="evidence" value="ECO:0007669"/>
    <property type="project" value="UniProtKB-ARBA"/>
</dbReference>
<keyword evidence="5 34" id="KW-0728">SH3 domain</keyword>
<dbReference type="InterPro" id="IPR035837">
    <property type="entry name" value="ABL_SH2"/>
</dbReference>
<dbReference type="GO" id="GO:0032956">
    <property type="term" value="P:regulation of actin cytoskeleton organization"/>
    <property type="evidence" value="ECO:0007669"/>
    <property type="project" value="UniProtKB-ARBA"/>
</dbReference>
<evidence type="ECO:0000256" key="13">
    <source>
        <dbReference type="ARBA" id="ARBA00022723"/>
    </source>
</evidence>
<dbReference type="FunFam" id="1.20.120.330:FF:000003">
    <property type="entry name" value="Tyrosine-protein kinase"/>
    <property type="match status" value="1"/>
</dbReference>
<evidence type="ECO:0000256" key="36">
    <source>
        <dbReference type="RuleBase" id="RU362096"/>
    </source>
</evidence>
<dbReference type="PROSITE" id="PS50002">
    <property type="entry name" value="SH3"/>
    <property type="match status" value="1"/>
</dbReference>
<dbReference type="InterPro" id="IPR001245">
    <property type="entry name" value="Ser-Thr/Tyr_kinase_cat_dom"/>
</dbReference>
<dbReference type="FunFam" id="3.30.200.20:FF:000037">
    <property type="entry name" value="Tyrosine-protein kinase"/>
    <property type="match status" value="1"/>
</dbReference>
<keyword evidence="16 36" id="KW-0418">Kinase</keyword>
<dbReference type="PRINTS" id="PR00109">
    <property type="entry name" value="TYRKINASE"/>
</dbReference>
<feature type="domain" description="SH2" evidence="38">
    <location>
        <begin position="129"/>
        <end position="219"/>
    </location>
</feature>
<keyword evidence="14 35" id="KW-0547">Nucleotide-binding</keyword>
<dbReference type="InterPro" id="IPR001452">
    <property type="entry name" value="SH3_domain"/>
</dbReference>
<evidence type="ECO:0000313" key="42">
    <source>
        <dbReference type="RefSeq" id="XP_032056047.1"/>
    </source>
</evidence>
<evidence type="ECO:0000256" key="26">
    <source>
        <dbReference type="ARBA" id="ARBA00023137"/>
    </source>
</evidence>
<keyword evidence="13" id="KW-0479">Metal-binding</keyword>
<dbReference type="AlphaFoldDB" id="A0A6J3E2E4"/>
<dbReference type="CDD" id="cd11850">
    <property type="entry name" value="SH3_Abl"/>
    <property type="match status" value="1"/>
</dbReference>
<feature type="compositionally biased region" description="Low complexity" evidence="37">
    <location>
        <begin position="665"/>
        <end position="680"/>
    </location>
</feature>
<keyword evidence="28" id="KW-0464">Manganese</keyword>
<dbReference type="SUPFAM" id="SSF56112">
    <property type="entry name" value="Protein kinase-like (PK-like)"/>
    <property type="match status" value="1"/>
</dbReference>
<dbReference type="GO" id="GO:0048008">
    <property type="term" value="P:platelet-derived growth factor receptor signaling pathway"/>
    <property type="evidence" value="ECO:0007669"/>
    <property type="project" value="UniProtKB-ARBA"/>
</dbReference>
<dbReference type="SUPFAM" id="SSF55550">
    <property type="entry name" value="SH2 domain"/>
    <property type="match status" value="1"/>
</dbReference>
<evidence type="ECO:0000256" key="6">
    <source>
        <dbReference type="ARBA" id="ARBA00022447"/>
    </source>
</evidence>
<dbReference type="GO" id="GO:0002252">
    <property type="term" value="P:immune effector process"/>
    <property type="evidence" value="ECO:0007669"/>
    <property type="project" value="UniProtKB-ARBA"/>
</dbReference>
<keyword evidence="23" id="KW-0072">Autophagy</keyword>
<dbReference type="GO" id="GO:0003677">
    <property type="term" value="F:DNA binding"/>
    <property type="evidence" value="ECO:0007669"/>
    <property type="project" value="UniProtKB-KW"/>
</dbReference>
<comment type="subcellular location">
    <subcellularLocation>
        <location evidence="4">Cytoplasm</location>
        <location evidence="4">Cytoskeleton</location>
    </subcellularLocation>
    <subcellularLocation>
        <location evidence="3">Mitochondrion</location>
    </subcellularLocation>
    <subcellularLocation>
        <location evidence="2">Nucleus</location>
    </subcellularLocation>
</comment>
<evidence type="ECO:0000256" key="31">
    <source>
        <dbReference type="ARBA" id="ARBA00023288"/>
    </source>
</evidence>
<keyword evidence="26 36" id="KW-0829">Tyrosine-protein kinase</keyword>
<dbReference type="GO" id="GO:0006979">
    <property type="term" value="P:response to oxidative stress"/>
    <property type="evidence" value="ECO:0007669"/>
    <property type="project" value="UniProtKB-ARBA"/>
</dbReference>
<evidence type="ECO:0000256" key="30">
    <source>
        <dbReference type="ARBA" id="ARBA00023242"/>
    </source>
</evidence>
<evidence type="ECO:0000256" key="29">
    <source>
        <dbReference type="ARBA" id="ARBA00023212"/>
    </source>
</evidence>
<gene>
    <name evidence="42" type="primary">ABL1</name>
</gene>
<dbReference type="PANTHER" id="PTHR24418">
    <property type="entry name" value="TYROSINE-PROTEIN KINASE"/>
    <property type="match status" value="1"/>
</dbReference>
<comment type="similarity">
    <text evidence="36">Belongs to the protein kinase superfamily. Tyr protein kinase family.</text>
</comment>
<dbReference type="SMART" id="SM00808">
    <property type="entry name" value="FABD"/>
    <property type="match status" value="1"/>
</dbReference>
<evidence type="ECO:0000259" key="40">
    <source>
        <dbReference type="PROSITE" id="PS50011"/>
    </source>
</evidence>
<evidence type="ECO:0000259" key="38">
    <source>
        <dbReference type="PROSITE" id="PS50001"/>
    </source>
</evidence>
<dbReference type="GO" id="GO:0010468">
    <property type="term" value="P:regulation of gene expression"/>
    <property type="evidence" value="ECO:0007669"/>
    <property type="project" value="UniProtKB-ARBA"/>
</dbReference>
<evidence type="ECO:0000256" key="32">
    <source>
        <dbReference type="ARBA" id="ARBA00051245"/>
    </source>
</evidence>
<dbReference type="InterPro" id="IPR015015">
    <property type="entry name" value="F-actin-binding"/>
</dbReference>
<evidence type="ECO:0000256" key="14">
    <source>
        <dbReference type="ARBA" id="ARBA00022741"/>
    </source>
</evidence>
<evidence type="ECO:0000256" key="37">
    <source>
        <dbReference type="SAM" id="MobiDB-lite"/>
    </source>
</evidence>
<dbReference type="FunFam" id="2.30.30.40:FF:000010">
    <property type="entry name" value="Tyrosine-protein kinase"/>
    <property type="match status" value="1"/>
</dbReference>
<dbReference type="SMART" id="SM00326">
    <property type="entry name" value="SH3"/>
    <property type="match status" value="1"/>
</dbReference>
<feature type="compositionally biased region" description="Basic and acidic residues" evidence="37">
    <location>
        <begin position="622"/>
        <end position="642"/>
    </location>
</feature>
<dbReference type="Pfam" id="PF00017">
    <property type="entry name" value="SH2"/>
    <property type="match status" value="1"/>
</dbReference>
<dbReference type="InterPro" id="IPR008266">
    <property type="entry name" value="Tyr_kinase_AS"/>
</dbReference>
<dbReference type="InterPro" id="IPR017441">
    <property type="entry name" value="Protein_kinase_ATP_BS"/>
</dbReference>
<dbReference type="PROSITE" id="PS50001">
    <property type="entry name" value="SH2"/>
    <property type="match status" value="1"/>
</dbReference>
<dbReference type="CDD" id="cd09935">
    <property type="entry name" value="SH2_ABL"/>
    <property type="match status" value="1"/>
</dbReference>
<dbReference type="PROSITE" id="PS00107">
    <property type="entry name" value="PROTEIN_KINASE_ATP"/>
    <property type="match status" value="1"/>
</dbReference>
<keyword evidence="6" id="KW-0160">Chromosomal rearrangement</keyword>
<dbReference type="GO" id="GO:0006281">
    <property type="term" value="P:DNA repair"/>
    <property type="evidence" value="ECO:0007669"/>
    <property type="project" value="UniProtKB-KW"/>
</dbReference>
<dbReference type="GO" id="GO:0005524">
    <property type="term" value="F:ATP binding"/>
    <property type="evidence" value="ECO:0007669"/>
    <property type="project" value="UniProtKB-UniRule"/>
</dbReference>
<keyword evidence="7" id="KW-0963">Cytoplasm</keyword>
<comment type="cofactor">
    <cofactor evidence="1">
        <name>Mg(2+)</name>
        <dbReference type="ChEBI" id="CHEBI:18420"/>
    </cofactor>
</comment>
<evidence type="ECO:0000256" key="15">
    <source>
        <dbReference type="ARBA" id="ARBA00022763"/>
    </source>
</evidence>
<dbReference type="SMART" id="SM00252">
    <property type="entry name" value="SH2"/>
    <property type="match status" value="1"/>
</dbReference>
<name>A0A6J3E2E4_AYTFU</name>
<keyword evidence="17 35" id="KW-0067">ATP-binding</keyword>
<keyword evidence="21" id="KW-0007">Acetylation</keyword>
<keyword evidence="30" id="KW-0539">Nucleus</keyword>
<evidence type="ECO:0000256" key="23">
    <source>
        <dbReference type="ARBA" id="ARBA00023006"/>
    </source>
</evidence>